<dbReference type="PROSITE" id="PS50966">
    <property type="entry name" value="ZF_SWIM"/>
    <property type="match status" value="1"/>
</dbReference>
<evidence type="ECO:0000313" key="3">
    <source>
        <dbReference type="EMBL" id="KRN46023.1"/>
    </source>
</evidence>
<gene>
    <name evidence="3" type="ORF">IV49_GL001861</name>
</gene>
<keyword evidence="1" id="KW-0862">Zinc</keyword>
<proteinExistence type="predicted"/>
<dbReference type="GO" id="GO:0008270">
    <property type="term" value="F:zinc ion binding"/>
    <property type="evidence" value="ECO:0007669"/>
    <property type="project" value="UniProtKB-KW"/>
</dbReference>
<sequence length="543" mass="66144">MDWKKLFAPQILGRGYDYYLKGRVNNLEISDDQISSTVIGENVYKVNIYLDNNKIKDMECNCPYAKRGYNCKHMAAVLFHYSKGHLKEDNYNDIRKYLDEVDDHTIKDYLAQILLNDSRLQNNFYILTGYYEKHISIKPYIERFNEVFEHYSSYDDQIQDYYMPEFVEETEFTVDDAFKLIEYKHYDEAFSFIKYIYEKIYAIIFRDDTDFFIYDELLEYLEKIIEVADEDLKDSIFTWAIQELDDARDEAEDFLYDIVFNNFYEDEYLYRKAEFLKQKVATFPPALNRFHSNFLYYLKWTITYIHIIEECHVSIDEIEKFCRTYWDIKKIRDEFLHYCKELKVYDHLLPLLDECMNLEKDDKLSLIEYSDMKKEIFLSQSNKEAYKKELYDLITKYTAGDIRYYKELKNQYSPEEWIDIREDIFLDLHDYSGIAHLYAEEKLYERLIKVIKDSEDFSLINEYASILQKNYHDEVMNIYEDTLNRMAYLVRGRDRYVELIEQLERLKTLDQSEDTVMRIIASWKQMYKNRKAMMEELNKFSMR</sequence>
<feature type="domain" description="SWIM-type" evidence="2">
    <location>
        <begin position="44"/>
        <end position="82"/>
    </location>
</feature>
<dbReference type="AlphaFoldDB" id="A0A0R2H7K0"/>
<accession>A0A0R2H7K0</accession>
<organism evidence="3 4">
    <name type="scientific">Kandleria vitulina DSM 20405</name>
    <dbReference type="NCBI Taxonomy" id="1410657"/>
    <lineage>
        <taxon>Bacteria</taxon>
        <taxon>Bacillati</taxon>
        <taxon>Bacillota</taxon>
        <taxon>Erysipelotrichia</taxon>
        <taxon>Erysipelotrichales</taxon>
        <taxon>Coprobacillaceae</taxon>
        <taxon>Kandleria</taxon>
    </lineage>
</organism>
<dbReference type="Pfam" id="PF04434">
    <property type="entry name" value="SWIM"/>
    <property type="match status" value="1"/>
</dbReference>
<dbReference type="Proteomes" id="UP000051841">
    <property type="component" value="Unassembled WGS sequence"/>
</dbReference>
<dbReference type="EMBL" id="JQBL01000063">
    <property type="protein sequence ID" value="KRN46023.1"/>
    <property type="molecule type" value="Genomic_DNA"/>
</dbReference>
<evidence type="ECO:0000256" key="1">
    <source>
        <dbReference type="PROSITE-ProRule" id="PRU00325"/>
    </source>
</evidence>
<keyword evidence="1" id="KW-0479">Metal-binding</keyword>
<name>A0A0R2H7K0_9FIRM</name>
<evidence type="ECO:0000259" key="2">
    <source>
        <dbReference type="PROSITE" id="PS50966"/>
    </source>
</evidence>
<reference evidence="3 4" key="1">
    <citation type="journal article" date="2015" name="Genome Announc.">
        <title>Expanding the biotechnology potential of lactobacilli through comparative genomics of 213 strains and associated genera.</title>
        <authorList>
            <person name="Sun Z."/>
            <person name="Harris H.M."/>
            <person name="McCann A."/>
            <person name="Guo C."/>
            <person name="Argimon S."/>
            <person name="Zhang W."/>
            <person name="Yang X."/>
            <person name="Jeffery I.B."/>
            <person name="Cooney J.C."/>
            <person name="Kagawa T.F."/>
            <person name="Liu W."/>
            <person name="Song Y."/>
            <person name="Salvetti E."/>
            <person name="Wrobel A."/>
            <person name="Rasinkangas P."/>
            <person name="Parkhill J."/>
            <person name="Rea M.C."/>
            <person name="O'Sullivan O."/>
            <person name="Ritari J."/>
            <person name="Douillard F.P."/>
            <person name="Paul Ross R."/>
            <person name="Yang R."/>
            <person name="Briner A.E."/>
            <person name="Felis G.E."/>
            <person name="de Vos W.M."/>
            <person name="Barrangou R."/>
            <person name="Klaenhammer T.R."/>
            <person name="Caufield P.W."/>
            <person name="Cui Y."/>
            <person name="Zhang H."/>
            <person name="O'Toole P.W."/>
        </authorList>
    </citation>
    <scope>NUCLEOTIDE SEQUENCE [LARGE SCALE GENOMIC DNA]</scope>
    <source>
        <strain evidence="3 4">DSM 20405</strain>
    </source>
</reference>
<dbReference type="InterPro" id="IPR007527">
    <property type="entry name" value="Znf_SWIM"/>
</dbReference>
<dbReference type="PATRIC" id="fig|1410657.5.peg.1923"/>
<dbReference type="RefSeq" id="WP_031589201.1">
    <property type="nucleotide sequence ID" value="NZ_JNKN01000014.1"/>
</dbReference>
<keyword evidence="4" id="KW-1185">Reference proteome</keyword>
<comment type="caution">
    <text evidence="3">The sequence shown here is derived from an EMBL/GenBank/DDBJ whole genome shotgun (WGS) entry which is preliminary data.</text>
</comment>
<protein>
    <recommendedName>
        <fullName evidence="2">SWIM-type domain-containing protein</fullName>
    </recommendedName>
</protein>
<keyword evidence="1" id="KW-0863">Zinc-finger</keyword>
<evidence type="ECO:0000313" key="4">
    <source>
        <dbReference type="Proteomes" id="UP000051841"/>
    </source>
</evidence>